<gene>
    <name evidence="2" type="ORF">KIN34_01450</name>
</gene>
<reference evidence="2 3" key="1">
    <citation type="submission" date="2021-05" db="EMBL/GenBank/DDBJ databases">
        <title>Description of Cellulomonas sp. DKR-3 sp. nov.</title>
        <authorList>
            <person name="Dahal R.H."/>
            <person name="Chaudhary D.K."/>
        </authorList>
    </citation>
    <scope>NUCLEOTIDE SEQUENCE [LARGE SCALE GENOMIC DNA]</scope>
    <source>
        <strain evidence="2 3">DKR-3</strain>
    </source>
</reference>
<accession>A0ABS5TUY8</accession>
<feature type="transmembrane region" description="Helical" evidence="1">
    <location>
        <begin position="101"/>
        <end position="122"/>
    </location>
</feature>
<comment type="caution">
    <text evidence="2">The sequence shown here is derived from an EMBL/GenBank/DDBJ whole genome shotgun (WGS) entry which is preliminary data.</text>
</comment>
<keyword evidence="1" id="KW-1133">Transmembrane helix</keyword>
<evidence type="ECO:0000313" key="3">
    <source>
        <dbReference type="Proteomes" id="UP000722125"/>
    </source>
</evidence>
<name>A0ABS5TUY8_9CELL</name>
<evidence type="ECO:0000313" key="2">
    <source>
        <dbReference type="EMBL" id="MBT0992956.1"/>
    </source>
</evidence>
<keyword evidence="1" id="KW-0472">Membrane</keyword>
<dbReference type="Proteomes" id="UP000722125">
    <property type="component" value="Unassembled WGS sequence"/>
</dbReference>
<feature type="transmembrane region" description="Helical" evidence="1">
    <location>
        <begin position="63"/>
        <end position="81"/>
    </location>
</feature>
<protein>
    <recommendedName>
        <fullName evidence="4">Integral membrane protein</fullName>
    </recommendedName>
</protein>
<keyword evidence="1" id="KW-0812">Transmembrane</keyword>
<evidence type="ECO:0000256" key="1">
    <source>
        <dbReference type="SAM" id="Phobius"/>
    </source>
</evidence>
<evidence type="ECO:0008006" key="4">
    <source>
        <dbReference type="Google" id="ProtNLM"/>
    </source>
</evidence>
<dbReference type="EMBL" id="JAHBOH010000001">
    <property type="protein sequence ID" value="MBT0992956.1"/>
    <property type="molecule type" value="Genomic_DNA"/>
</dbReference>
<sequence length="133" mass="13380">MSAVVERGTGRTAAAVPGWAVVLWAVAGLCLALVISAIGVFTVPVGLVLVVVLLVARQGAASPAALVGAGALPLTIAWLNRGGPGEVCRVIEDGTSCTETWSPWPFLAAGVLMVAAGVALVVRARRRAARGSV</sequence>
<feature type="transmembrane region" description="Helical" evidence="1">
    <location>
        <begin position="23"/>
        <end position="56"/>
    </location>
</feature>
<proteinExistence type="predicted"/>
<keyword evidence="3" id="KW-1185">Reference proteome</keyword>
<organism evidence="2 3">
    <name type="scientific">Cellulomonas fulva</name>
    <dbReference type="NCBI Taxonomy" id="2835530"/>
    <lineage>
        <taxon>Bacteria</taxon>
        <taxon>Bacillati</taxon>
        <taxon>Actinomycetota</taxon>
        <taxon>Actinomycetes</taxon>
        <taxon>Micrococcales</taxon>
        <taxon>Cellulomonadaceae</taxon>
        <taxon>Cellulomonas</taxon>
    </lineage>
</organism>
<dbReference type="RefSeq" id="WP_214345938.1">
    <property type="nucleotide sequence ID" value="NZ_JAHBOH010000001.1"/>
</dbReference>